<keyword evidence="3" id="KW-1185">Reference proteome</keyword>
<evidence type="ECO:0000313" key="2">
    <source>
        <dbReference type="EMBL" id="GAL38295.1"/>
    </source>
</evidence>
<sequence>MKKLIPLLLLLVSMPSLAQRQFDIEVIVFKRAVNPEKVNESWPNDVADIDFSRAGSLNDASYRASKNVTVLPTASFQLNEEANKLKNHAGYTVLLHKAWRQGDNGKGSAPIFHLRAGKDYSTEFYSDGSEKGSLSNTTSPVEGVTEQAIDKPLYELDGKLQIYVQHYLYAEAQLDLKSPSTKQVIVEAPISEAPNEFTDTETSTETTDDVAQPDSNVIAGNLEAIEPERETLTFLKDYRLDQKRRMRSSETHYLDHPLMGMIIQVRRVQN</sequence>
<evidence type="ECO:0000313" key="3">
    <source>
        <dbReference type="Proteomes" id="UP000029224"/>
    </source>
</evidence>
<dbReference type="OrthoDB" id="5566524at2"/>
<reference evidence="2 3" key="1">
    <citation type="submission" date="2014-09" db="EMBL/GenBank/DDBJ databases">
        <title>Vibrio maritimus JCM 19240. (C210) whole genome shotgun sequence.</title>
        <authorList>
            <person name="Sawabe T."/>
            <person name="Meirelles P."/>
            <person name="Nakanishi M."/>
            <person name="Sayaka M."/>
            <person name="Hattori M."/>
            <person name="Ohkuma M."/>
        </authorList>
    </citation>
    <scope>NUCLEOTIDE SEQUENCE [LARGE SCALE GENOMIC DNA]</scope>
    <source>
        <strain evidence="2 3">JCM 19240</strain>
    </source>
</reference>
<comment type="caution">
    <text evidence="2">The sequence shown here is derived from an EMBL/GenBank/DDBJ whole genome shotgun (WGS) entry which is preliminary data.</text>
</comment>
<organism evidence="2 3">
    <name type="scientific">Vibrio maritimus</name>
    <dbReference type="NCBI Taxonomy" id="990268"/>
    <lineage>
        <taxon>Bacteria</taxon>
        <taxon>Pseudomonadati</taxon>
        <taxon>Pseudomonadota</taxon>
        <taxon>Gammaproteobacteria</taxon>
        <taxon>Vibrionales</taxon>
        <taxon>Vibrionaceae</taxon>
        <taxon>Vibrio</taxon>
    </lineage>
</organism>
<dbReference type="Pfam" id="PF10972">
    <property type="entry name" value="CsiV"/>
    <property type="match status" value="1"/>
</dbReference>
<reference evidence="2 3" key="2">
    <citation type="submission" date="2014-09" db="EMBL/GenBank/DDBJ databases">
        <authorList>
            <consortium name="NBRP consortium"/>
            <person name="Sawabe T."/>
            <person name="Meirelles P."/>
            <person name="Nakanishi M."/>
            <person name="Sayaka M."/>
            <person name="Hattori M."/>
            <person name="Ohkuma M."/>
        </authorList>
    </citation>
    <scope>NUCLEOTIDE SEQUENCE [LARGE SCALE GENOMIC DNA]</scope>
    <source>
        <strain evidence="2 3">JCM 19240</strain>
    </source>
</reference>
<gene>
    <name evidence="2" type="ORF">JCM19240_622</name>
</gene>
<proteinExistence type="predicted"/>
<keyword evidence="1" id="KW-0732">Signal</keyword>
<dbReference type="InterPro" id="IPR021241">
    <property type="entry name" value="CsiV"/>
</dbReference>
<feature type="chain" id="PRO_5001865244" description="Peptidoglycan-binding protein CsiV" evidence="1">
    <location>
        <begin position="19"/>
        <end position="270"/>
    </location>
</feature>
<dbReference type="EMBL" id="BBMT01000036">
    <property type="protein sequence ID" value="GAL38295.1"/>
    <property type="molecule type" value="Genomic_DNA"/>
</dbReference>
<accession>A0A090TEF2</accession>
<evidence type="ECO:0000256" key="1">
    <source>
        <dbReference type="SAM" id="SignalP"/>
    </source>
</evidence>
<feature type="signal peptide" evidence="1">
    <location>
        <begin position="1"/>
        <end position="18"/>
    </location>
</feature>
<evidence type="ECO:0008006" key="4">
    <source>
        <dbReference type="Google" id="ProtNLM"/>
    </source>
</evidence>
<dbReference type="AlphaFoldDB" id="A0A090TEF2"/>
<protein>
    <recommendedName>
        <fullName evidence="4">Peptidoglycan-binding protein CsiV</fullName>
    </recommendedName>
</protein>
<name>A0A090TEF2_9VIBR</name>
<dbReference type="Proteomes" id="UP000029224">
    <property type="component" value="Unassembled WGS sequence"/>
</dbReference>